<comment type="pathway">
    <text evidence="2">Protein modification; protein glycosylation.</text>
</comment>
<accession>A0A2S2QCG4</accession>
<keyword evidence="13" id="KW-0732">Signal</keyword>
<dbReference type="Gene3D" id="3.90.550.10">
    <property type="entry name" value="Spore Coat Polysaccharide Biosynthesis Protein SpsA, Chain A"/>
    <property type="match status" value="1"/>
</dbReference>
<evidence type="ECO:0000256" key="13">
    <source>
        <dbReference type="SAM" id="SignalP"/>
    </source>
</evidence>
<evidence type="ECO:0000256" key="3">
    <source>
        <dbReference type="ARBA" id="ARBA00010271"/>
    </source>
</evidence>
<reference evidence="18" key="2">
    <citation type="submission" date="2025-04" db="UniProtKB">
        <authorList>
            <consortium name="RefSeq"/>
        </authorList>
    </citation>
    <scope>IDENTIFICATION</scope>
    <source>
        <tissue evidence="18">Whole body</tissue>
    </source>
</reference>
<evidence type="ECO:0000256" key="2">
    <source>
        <dbReference type="ARBA" id="ARBA00004922"/>
    </source>
</evidence>
<name>A0A2S2QCG4_9HEMI</name>
<evidence type="ECO:0000256" key="1">
    <source>
        <dbReference type="ARBA" id="ARBA00004648"/>
    </source>
</evidence>
<keyword evidence="5" id="KW-0808">Transferase</keyword>
<proteinExistence type="inferred from homology"/>
<dbReference type="SUPFAM" id="SSF53448">
    <property type="entry name" value="Nucleotide-diphospho-sugar transferases"/>
    <property type="match status" value="1"/>
</dbReference>
<keyword evidence="11" id="KW-1015">Disulfide bond</keyword>
<dbReference type="AlphaFoldDB" id="A0A2S2QCG4"/>
<comment type="similarity">
    <text evidence="3">Belongs to the glycosyltransferase 47 family.</text>
</comment>
<feature type="chain" id="PRO_5044579102" evidence="13">
    <location>
        <begin position="22"/>
        <end position="737"/>
    </location>
</feature>
<evidence type="ECO:0000256" key="8">
    <source>
        <dbReference type="ARBA" id="ARBA00022968"/>
    </source>
</evidence>
<keyword evidence="4" id="KW-0328">Glycosyltransferase</keyword>
<evidence type="ECO:0000256" key="10">
    <source>
        <dbReference type="ARBA" id="ARBA00023136"/>
    </source>
</evidence>
<dbReference type="Proteomes" id="UP000694846">
    <property type="component" value="Unplaced"/>
</dbReference>
<dbReference type="InterPro" id="IPR029044">
    <property type="entry name" value="Nucleotide-diphossugar_trans"/>
</dbReference>
<dbReference type="OrthoDB" id="1924787at2759"/>
<feature type="domain" description="Exostosin GT47" evidence="14">
    <location>
        <begin position="99"/>
        <end position="389"/>
    </location>
</feature>
<evidence type="ECO:0000259" key="14">
    <source>
        <dbReference type="Pfam" id="PF03016"/>
    </source>
</evidence>
<dbReference type="GO" id="GO:0015012">
    <property type="term" value="P:heparan sulfate proteoglycan biosynthetic process"/>
    <property type="evidence" value="ECO:0007669"/>
    <property type="project" value="UniProtKB-ARBA"/>
</dbReference>
<keyword evidence="9" id="KW-1133">Transmembrane helix</keyword>
<reference evidence="16" key="1">
    <citation type="submission" date="2018-04" db="EMBL/GenBank/DDBJ databases">
        <title>Transcriptome assembly of Sipha flava.</title>
        <authorList>
            <person name="Scully E.D."/>
            <person name="Geib S.M."/>
            <person name="Palmer N.A."/>
            <person name="Koch K."/>
            <person name="Bradshaw J."/>
            <person name="Heng-Moss T."/>
            <person name="Sarath G."/>
        </authorList>
    </citation>
    <scope>NUCLEOTIDE SEQUENCE</scope>
</reference>
<dbReference type="GO" id="GO:0005789">
    <property type="term" value="C:endoplasmic reticulum membrane"/>
    <property type="evidence" value="ECO:0007669"/>
    <property type="project" value="UniProtKB-SubCell"/>
</dbReference>
<feature type="domain" description="Glycosyl transferase 64" evidence="15">
    <location>
        <begin position="476"/>
        <end position="718"/>
    </location>
</feature>
<dbReference type="PANTHER" id="PTHR48261:SF3">
    <property type="entry name" value="EXOSTOSIN GLYCOSYLTRANSFERASE 1"/>
    <property type="match status" value="1"/>
</dbReference>
<protein>
    <submittedName>
        <fullName evidence="16 18">Exostosin-1</fullName>
    </submittedName>
</protein>
<keyword evidence="8" id="KW-0735">Signal-anchor</keyword>
<dbReference type="Pfam" id="PF03016">
    <property type="entry name" value="Exostosin_GT47"/>
    <property type="match status" value="1"/>
</dbReference>
<keyword evidence="10" id="KW-0472">Membrane</keyword>
<dbReference type="GO" id="GO:0016757">
    <property type="term" value="F:glycosyltransferase activity"/>
    <property type="evidence" value="ECO:0007669"/>
    <property type="project" value="UniProtKB-KW"/>
</dbReference>
<evidence type="ECO:0000313" key="18">
    <source>
        <dbReference type="RefSeq" id="XP_025420099.1"/>
    </source>
</evidence>
<keyword evidence="7" id="KW-0256">Endoplasmic reticulum</keyword>
<evidence type="ECO:0000256" key="11">
    <source>
        <dbReference type="ARBA" id="ARBA00023157"/>
    </source>
</evidence>
<evidence type="ECO:0000256" key="12">
    <source>
        <dbReference type="ARBA" id="ARBA00023180"/>
    </source>
</evidence>
<dbReference type="EMBL" id="GGMS01006200">
    <property type="protein sequence ID" value="MBY75403.1"/>
    <property type="molecule type" value="Transcribed_RNA"/>
</dbReference>
<feature type="signal peptide" evidence="13">
    <location>
        <begin position="1"/>
        <end position="21"/>
    </location>
</feature>
<evidence type="ECO:0000256" key="5">
    <source>
        <dbReference type="ARBA" id="ARBA00022679"/>
    </source>
</evidence>
<dbReference type="PANTHER" id="PTHR48261">
    <property type="entry name" value="ACETYLGLUCOSAMINYLTRANSFERASE"/>
    <property type="match status" value="1"/>
</dbReference>
<evidence type="ECO:0000256" key="6">
    <source>
        <dbReference type="ARBA" id="ARBA00022692"/>
    </source>
</evidence>
<organism evidence="16">
    <name type="scientific">Sipha flava</name>
    <name type="common">yellow sugarcane aphid</name>
    <dbReference type="NCBI Taxonomy" id="143950"/>
    <lineage>
        <taxon>Eukaryota</taxon>
        <taxon>Metazoa</taxon>
        <taxon>Ecdysozoa</taxon>
        <taxon>Arthropoda</taxon>
        <taxon>Hexapoda</taxon>
        <taxon>Insecta</taxon>
        <taxon>Pterygota</taxon>
        <taxon>Neoptera</taxon>
        <taxon>Paraneoptera</taxon>
        <taxon>Hemiptera</taxon>
        <taxon>Sternorrhyncha</taxon>
        <taxon>Aphidomorpha</taxon>
        <taxon>Aphidoidea</taxon>
        <taxon>Aphididae</taxon>
        <taxon>Sipha</taxon>
    </lineage>
</organism>
<dbReference type="Pfam" id="PF09258">
    <property type="entry name" value="Glyco_transf_64"/>
    <property type="match status" value="1"/>
</dbReference>
<evidence type="ECO:0000256" key="4">
    <source>
        <dbReference type="ARBA" id="ARBA00022676"/>
    </source>
</evidence>
<sequence>MQAKKRFLLLWFIAFFVLVMCLLKTNRNSDDFLHLAYQIDDVEDLPSFMDDWQQNVEVGRPPAFKIYETRHQMLFHSSYRKTNKNCRMETCFDSSHCDKDFKVFVYPLSELENNGLINSIRSVLYQKMLDIIVESRYYTDEYTKACVFVVAIDTLDRDPLSPDYVRNIPMKIQRLRHWNGGRNHIIFNLYSGSWPDYNEDDLGFYTGDAILAKASMSVTNMRPGFDISFPLFHKKHPERGGEPGYVRSNTYPITKKYKLAFKGKRYVLGIGSETRNSIFHLHNGNDTIVVTTCKHGKNWKDAQDERCDVDNSLYEKYDYASLLKNSTFCLVPRGRRLGSYRFLEALQAGCIPVLLSNNWALPFDEVIDWNKAVIWADERLLFQVPEVIHSISDTKLFALRQQSQILWEQYFNTIEKIVFTTFEIIKERLPKLQSRDGVVWNTSPGALVSQHSYTEYFNFNMPFNYHLLGKKPSSNFTVVIFSQHNSINTALYRLIRNIVASKYLTQIIINLCADNGGKSGYQKIAGIQILISSGNGCSRFEPLPFIKTEAVLSLDDDVVLTTDEIDFAFHIWQSFPDRIVGFPARSHYWDNSKDSWLYTSKWTNEYSIILTGAAFYHQYYNTLYTRWLSPLLIKTVEQSHNCEDILMNFLVSHVTRRPPIKVSQRKHYKEQVSNGMPKSPWNDPDHFMQRQTCLNTFVALFGYMPLLQSSVRFDPILFKDPVSNFRKKYKQIELVTN</sequence>
<dbReference type="InterPro" id="IPR004263">
    <property type="entry name" value="Exostosin"/>
</dbReference>
<evidence type="ECO:0000256" key="9">
    <source>
        <dbReference type="ARBA" id="ARBA00022989"/>
    </source>
</evidence>
<evidence type="ECO:0000313" key="16">
    <source>
        <dbReference type="EMBL" id="MBY75403.1"/>
    </source>
</evidence>
<dbReference type="InterPro" id="IPR040911">
    <property type="entry name" value="Exostosin_GT47"/>
</dbReference>
<keyword evidence="12" id="KW-0325">Glycoprotein</keyword>
<keyword evidence="17" id="KW-1185">Reference proteome</keyword>
<evidence type="ECO:0000259" key="15">
    <source>
        <dbReference type="Pfam" id="PF09258"/>
    </source>
</evidence>
<dbReference type="RefSeq" id="XP_025420099.1">
    <property type="nucleotide sequence ID" value="XM_025564314.1"/>
</dbReference>
<comment type="subcellular location">
    <subcellularLocation>
        <location evidence="1">Endoplasmic reticulum membrane</location>
        <topology evidence="1">Single-pass type II membrane protein</topology>
    </subcellularLocation>
</comment>
<evidence type="ECO:0000313" key="17">
    <source>
        <dbReference type="Proteomes" id="UP000694846"/>
    </source>
</evidence>
<dbReference type="InterPro" id="IPR015338">
    <property type="entry name" value="GT64_dom"/>
</dbReference>
<gene>
    <name evidence="16" type="primary">ttv</name>
    <name evidence="18" type="synonym">LOC112690327</name>
    <name evidence="16" type="ORF">g.170316</name>
</gene>
<evidence type="ECO:0000256" key="7">
    <source>
        <dbReference type="ARBA" id="ARBA00022824"/>
    </source>
</evidence>
<keyword evidence="6" id="KW-0812">Transmembrane</keyword>